<dbReference type="RefSeq" id="WP_039246954.1">
    <property type="nucleotide sequence ID" value="NZ_JBBCLU010000001.1"/>
</dbReference>
<comment type="subcellular location">
    <subcellularLocation>
        <location evidence="1 4">Bacterial flagellum basal body</location>
    </subcellularLocation>
</comment>
<name>A0A0B4DQZ5_9CAUL</name>
<protein>
    <recommendedName>
        <fullName evidence="4">Flagellar basal-body rod protein FlgF</fullName>
    </recommendedName>
</protein>
<keyword evidence="3 4" id="KW-0975">Bacterial flagellum</keyword>
<feature type="domain" description="Flagellar hook protein FlgE/F/G-like D1" evidence="7">
    <location>
        <begin position="85"/>
        <end position="151"/>
    </location>
</feature>
<dbReference type="Pfam" id="PF00460">
    <property type="entry name" value="Flg_bb_rod"/>
    <property type="match status" value="1"/>
</dbReference>
<dbReference type="InterPro" id="IPR019776">
    <property type="entry name" value="Flagellar_basal_body_rod_CS"/>
</dbReference>
<feature type="domain" description="Flagellar basal-body/hook protein C-terminal" evidence="6">
    <location>
        <begin position="197"/>
        <end position="239"/>
    </location>
</feature>
<organism evidence="8 9">
    <name type="scientific">Brevundimonas nasdae</name>
    <dbReference type="NCBI Taxonomy" id="172043"/>
    <lineage>
        <taxon>Bacteria</taxon>
        <taxon>Pseudomonadati</taxon>
        <taxon>Pseudomonadota</taxon>
        <taxon>Alphaproteobacteria</taxon>
        <taxon>Caulobacterales</taxon>
        <taxon>Caulobacteraceae</taxon>
        <taxon>Brevundimonas</taxon>
    </lineage>
</organism>
<dbReference type="Pfam" id="PF06429">
    <property type="entry name" value="Flg_bbr_C"/>
    <property type="match status" value="1"/>
</dbReference>
<dbReference type="Proteomes" id="UP000031166">
    <property type="component" value="Unassembled WGS sequence"/>
</dbReference>
<dbReference type="InterPro" id="IPR020013">
    <property type="entry name" value="Flagellar_FlgE/F/G"/>
</dbReference>
<evidence type="ECO:0000313" key="9">
    <source>
        <dbReference type="Proteomes" id="UP000031166"/>
    </source>
</evidence>
<dbReference type="InterPro" id="IPR010930">
    <property type="entry name" value="Flg_bb/hook_C_dom"/>
</dbReference>
<dbReference type="InterPro" id="IPR037925">
    <property type="entry name" value="FlgE/F/G-like"/>
</dbReference>
<feature type="domain" description="Flagellar basal body rod protein N-terminal" evidence="5">
    <location>
        <begin position="6"/>
        <end position="35"/>
    </location>
</feature>
<dbReference type="GO" id="GO:0030694">
    <property type="term" value="C:bacterial-type flagellum basal body, rod"/>
    <property type="evidence" value="ECO:0007669"/>
    <property type="project" value="UniProtKB-UniRule"/>
</dbReference>
<dbReference type="GO" id="GO:0071978">
    <property type="term" value="P:bacterial-type flagellum-dependent swarming motility"/>
    <property type="evidence" value="ECO:0007669"/>
    <property type="project" value="TreeGrafter"/>
</dbReference>
<dbReference type="InterPro" id="IPR012836">
    <property type="entry name" value="FlgF"/>
</dbReference>
<dbReference type="NCBIfam" id="TIGR02490">
    <property type="entry name" value="flgF"/>
    <property type="match status" value="1"/>
</dbReference>
<comment type="subunit">
    <text evidence="4">The basal body constitutes a major portion of the flagellar organelle and consists of five rings (E,L,P,S, and M) mounted on a central rod. The rod consists of about 26 subunits of FlgG in the distal portion, and FlgB, FlgC and FlgF are thought to build up the proximal portion of the rod with about 6 subunits each.</text>
</comment>
<reference evidence="8 9" key="1">
    <citation type="submission" date="2014-12" db="EMBL/GenBank/DDBJ databases">
        <title>Genome sequencing of Brevundimonas nasdae TPW30.</title>
        <authorList>
            <person name="Tan P.W."/>
            <person name="Chan K.-G."/>
        </authorList>
    </citation>
    <scope>NUCLEOTIDE SEQUENCE [LARGE SCALE GENOMIC DNA]</scope>
    <source>
        <strain evidence="8 9">TPW30</strain>
    </source>
</reference>
<dbReference type="PANTHER" id="PTHR30435:SF19">
    <property type="entry name" value="FLAGELLAR BASAL-BODY ROD PROTEIN FLGG"/>
    <property type="match status" value="1"/>
</dbReference>
<proteinExistence type="inferred from homology"/>
<evidence type="ECO:0000256" key="4">
    <source>
        <dbReference type="RuleBase" id="RU362116"/>
    </source>
</evidence>
<evidence type="ECO:0000313" key="8">
    <source>
        <dbReference type="EMBL" id="KIC56698.1"/>
    </source>
</evidence>
<comment type="caution">
    <text evidence="8">The sequence shown here is derived from an EMBL/GenBank/DDBJ whole genome shotgun (WGS) entry which is preliminary data.</text>
</comment>
<evidence type="ECO:0000259" key="6">
    <source>
        <dbReference type="Pfam" id="PF06429"/>
    </source>
</evidence>
<dbReference type="EMBL" id="JWSY01000020">
    <property type="protein sequence ID" value="KIC56698.1"/>
    <property type="molecule type" value="Genomic_DNA"/>
</dbReference>
<dbReference type="Pfam" id="PF22692">
    <property type="entry name" value="LlgE_F_G_D1"/>
    <property type="match status" value="1"/>
</dbReference>
<dbReference type="NCBIfam" id="TIGR03506">
    <property type="entry name" value="FlgEFG_subfam"/>
    <property type="match status" value="1"/>
</dbReference>
<dbReference type="AlphaFoldDB" id="A0A0B4DQZ5"/>
<dbReference type="SUPFAM" id="SSF117143">
    <property type="entry name" value="Flagellar hook protein flgE"/>
    <property type="match status" value="1"/>
</dbReference>
<keyword evidence="8" id="KW-0282">Flagellum</keyword>
<dbReference type="PROSITE" id="PS00588">
    <property type="entry name" value="FLAGELLA_BB_ROD"/>
    <property type="match status" value="1"/>
</dbReference>
<comment type="similarity">
    <text evidence="2 4">Belongs to the flagella basal body rod proteins family.</text>
</comment>
<dbReference type="STRING" id="172043.RM53_11660"/>
<dbReference type="InterPro" id="IPR053967">
    <property type="entry name" value="LlgE_F_G-like_D1"/>
</dbReference>
<dbReference type="PANTHER" id="PTHR30435">
    <property type="entry name" value="FLAGELLAR PROTEIN"/>
    <property type="match status" value="1"/>
</dbReference>
<gene>
    <name evidence="8" type="ORF">RM53_11660</name>
</gene>
<evidence type="ECO:0000259" key="7">
    <source>
        <dbReference type="Pfam" id="PF22692"/>
    </source>
</evidence>
<dbReference type="InterPro" id="IPR001444">
    <property type="entry name" value="Flag_bb_rod_N"/>
</dbReference>
<keyword evidence="8" id="KW-0969">Cilium</keyword>
<evidence type="ECO:0000256" key="1">
    <source>
        <dbReference type="ARBA" id="ARBA00004117"/>
    </source>
</evidence>
<evidence type="ECO:0000256" key="3">
    <source>
        <dbReference type="ARBA" id="ARBA00023143"/>
    </source>
</evidence>
<evidence type="ECO:0000256" key="2">
    <source>
        <dbReference type="ARBA" id="ARBA00009677"/>
    </source>
</evidence>
<accession>A0A0B4DQZ5</accession>
<evidence type="ECO:0000259" key="5">
    <source>
        <dbReference type="Pfam" id="PF00460"/>
    </source>
</evidence>
<sequence>MENAAYIGLSRQMTLRRELDIVANNVANANTTGFKVEQLMLGTEIGQRARNDSIRPSASFVLDNGVGRDFGQGSMQQTGRSLDFAISGEGAFFTVRDGANGEAYTRDGAFTLDPEGRLTTKQGQAVLGGGAEIVLDPALGAPSVGADGTITQNGQVTGRLSVVRFDTLGVLEKGGDSLYRNKSNAQPIEAADAQVHQGSLESSNVNPLIEITNLVEISRAYESVSRMIDNTNDLSRRAVERLGKAA</sequence>
<keyword evidence="8" id="KW-0966">Cell projection</keyword>